<feature type="transmembrane region" description="Helical" evidence="2">
    <location>
        <begin position="156"/>
        <end position="176"/>
    </location>
</feature>
<proteinExistence type="predicted"/>
<feature type="transmembrane region" description="Helical" evidence="2">
    <location>
        <begin position="20"/>
        <end position="39"/>
    </location>
</feature>
<evidence type="ECO:0000313" key="7">
    <source>
        <dbReference type="Proteomes" id="UP000659061"/>
    </source>
</evidence>
<dbReference type="GO" id="GO:0004252">
    <property type="term" value="F:serine-type endopeptidase activity"/>
    <property type="evidence" value="ECO:0007669"/>
    <property type="project" value="UniProtKB-UniRule"/>
</dbReference>
<dbReference type="EMBL" id="JACWMT010000003">
    <property type="protein sequence ID" value="MBD1271498.1"/>
    <property type="molecule type" value="Genomic_DNA"/>
</dbReference>
<protein>
    <recommendedName>
        <fullName evidence="1">Signal peptidase I</fullName>
        <ecNumber evidence="1">3.4.21.89</ecNumber>
    </recommendedName>
</protein>
<dbReference type="Proteomes" id="UP000659061">
    <property type="component" value="Unassembled WGS sequence"/>
</dbReference>
<comment type="caution">
    <text evidence="4">The sequence shown here is derived from an EMBL/GenBank/DDBJ whole genome shotgun (WGS) entry which is preliminary data.</text>
</comment>
<keyword evidence="4" id="KW-0378">Hydrolase</keyword>
<accession>A0A8I0FXE8</accession>
<dbReference type="Proteomes" id="UP000587211">
    <property type="component" value="Unassembled WGS sequence"/>
</dbReference>
<evidence type="ECO:0000313" key="3">
    <source>
        <dbReference type="EMBL" id="MBD1270370.1"/>
    </source>
</evidence>
<dbReference type="EMBL" id="JACWMT010000002">
    <property type="protein sequence ID" value="MBD1270370.1"/>
    <property type="molecule type" value="Genomic_DNA"/>
</dbReference>
<dbReference type="InterPro" id="IPR001733">
    <property type="entry name" value="Peptidase_S26B"/>
</dbReference>
<dbReference type="NCBIfam" id="TIGR02228">
    <property type="entry name" value="sigpep_I_arch"/>
    <property type="match status" value="1"/>
</dbReference>
<dbReference type="RefSeq" id="WP_179424236.1">
    <property type="nucleotide sequence ID" value="NZ_BAAAMP010000003.1"/>
</dbReference>
<dbReference type="GO" id="GO:0016020">
    <property type="term" value="C:membrane"/>
    <property type="evidence" value="ECO:0007669"/>
    <property type="project" value="UniProtKB-UniRule"/>
</dbReference>
<reference evidence="5 6" key="1">
    <citation type="submission" date="2020-07" db="EMBL/GenBank/DDBJ databases">
        <title>Sequencing the genomes of 1000 actinobacteria strains.</title>
        <authorList>
            <person name="Klenk H.-P."/>
        </authorList>
    </citation>
    <scope>NUCLEOTIDE SEQUENCE [LARGE SCALE GENOMIC DNA]</scope>
    <source>
        <strain evidence="5 6">DSM 19087</strain>
    </source>
</reference>
<evidence type="ECO:0000313" key="5">
    <source>
        <dbReference type="EMBL" id="NYI37756.1"/>
    </source>
</evidence>
<keyword evidence="2" id="KW-1133">Transmembrane helix</keyword>
<dbReference type="InterPro" id="IPR019533">
    <property type="entry name" value="Peptidase_S26"/>
</dbReference>
<keyword evidence="2" id="KW-0812">Transmembrane</keyword>
<keyword evidence="2" id="KW-0472">Membrane</keyword>
<reference evidence="4" key="2">
    <citation type="submission" date="2020-09" db="EMBL/GenBank/DDBJ databases">
        <title>Novel species in genus Aeromicrobium.</title>
        <authorList>
            <person name="Zhang G."/>
        </authorList>
    </citation>
    <scope>NUCLEOTIDE SEQUENCE</scope>
    <source>
        <strain evidence="4">SSW1-57</strain>
    </source>
</reference>
<sequence>MTTTTTTRTHRTVLGWAVQALAWGVILVATSAIAVGVLVPRIGGATPYTILTSSMEPSYPPGTLVVVRPTPAEEIGVGTVVTYQLESGRSDVVTHRVVSVAYGADGQPEFTTQGDANDGVDAEPVQPVQLKGTLWYAVPKLGFLSTAIGHDQRDSAVYVVAGGLGLYAAWMFAGAIRDRRRSDSDAEAVTTR</sequence>
<dbReference type="AlphaFoldDB" id="A0A8I0FXE8"/>
<organism evidence="4 7">
    <name type="scientific">Aeromicrobium tamlense</name>
    <dbReference type="NCBI Taxonomy" id="375541"/>
    <lineage>
        <taxon>Bacteria</taxon>
        <taxon>Bacillati</taxon>
        <taxon>Actinomycetota</taxon>
        <taxon>Actinomycetes</taxon>
        <taxon>Propionibacteriales</taxon>
        <taxon>Nocardioidaceae</taxon>
        <taxon>Aeromicrobium</taxon>
    </lineage>
</organism>
<dbReference type="EC" id="3.4.21.89" evidence="1"/>
<dbReference type="GO" id="GO:0009003">
    <property type="term" value="F:signal peptidase activity"/>
    <property type="evidence" value="ECO:0007669"/>
    <property type="project" value="UniProtKB-EC"/>
</dbReference>
<evidence type="ECO:0000256" key="2">
    <source>
        <dbReference type="SAM" id="Phobius"/>
    </source>
</evidence>
<dbReference type="GO" id="GO:0006465">
    <property type="term" value="P:signal peptide processing"/>
    <property type="evidence" value="ECO:0007669"/>
    <property type="project" value="UniProtKB-UniRule"/>
</dbReference>
<evidence type="ECO:0000256" key="1">
    <source>
        <dbReference type="NCBIfam" id="TIGR02228"/>
    </source>
</evidence>
<evidence type="ECO:0000313" key="6">
    <source>
        <dbReference type="Proteomes" id="UP000587211"/>
    </source>
</evidence>
<dbReference type="CDD" id="cd06530">
    <property type="entry name" value="S26_SPase_I"/>
    <property type="match status" value="1"/>
</dbReference>
<dbReference type="EMBL" id="JACBZN010000001">
    <property type="protein sequence ID" value="NYI37756.1"/>
    <property type="molecule type" value="Genomic_DNA"/>
</dbReference>
<gene>
    <name evidence="5" type="ORF">BJ975_001131</name>
    <name evidence="3" type="ORF">IDH50_09035</name>
    <name evidence="4" type="ORF">IDH50_14725</name>
</gene>
<evidence type="ECO:0000313" key="4">
    <source>
        <dbReference type="EMBL" id="MBD1271498.1"/>
    </source>
</evidence>
<keyword evidence="6" id="KW-1185">Reference proteome</keyword>
<name>A0A8I0FXE8_9ACTN</name>